<evidence type="ECO:0000313" key="1">
    <source>
        <dbReference type="EMBL" id="PON36370.1"/>
    </source>
</evidence>
<proteinExistence type="predicted"/>
<evidence type="ECO:0008006" key="3">
    <source>
        <dbReference type="Google" id="ProtNLM"/>
    </source>
</evidence>
<accession>A0A2P5AIL2</accession>
<dbReference type="AlphaFoldDB" id="A0A2P5AIL2"/>
<name>A0A2P5AIL2_PARAD</name>
<evidence type="ECO:0000313" key="2">
    <source>
        <dbReference type="Proteomes" id="UP000237105"/>
    </source>
</evidence>
<organism evidence="1 2">
    <name type="scientific">Parasponia andersonii</name>
    <name type="common">Sponia andersonii</name>
    <dbReference type="NCBI Taxonomy" id="3476"/>
    <lineage>
        <taxon>Eukaryota</taxon>
        <taxon>Viridiplantae</taxon>
        <taxon>Streptophyta</taxon>
        <taxon>Embryophyta</taxon>
        <taxon>Tracheophyta</taxon>
        <taxon>Spermatophyta</taxon>
        <taxon>Magnoliopsida</taxon>
        <taxon>eudicotyledons</taxon>
        <taxon>Gunneridae</taxon>
        <taxon>Pentapetalae</taxon>
        <taxon>rosids</taxon>
        <taxon>fabids</taxon>
        <taxon>Rosales</taxon>
        <taxon>Cannabaceae</taxon>
        <taxon>Parasponia</taxon>
    </lineage>
</organism>
<keyword evidence="2" id="KW-1185">Reference proteome</keyword>
<dbReference type="OrthoDB" id="1913109at2759"/>
<comment type="caution">
    <text evidence="1">The sequence shown here is derived from an EMBL/GenBank/DDBJ whole genome shotgun (WGS) entry which is preliminary data.</text>
</comment>
<reference evidence="2" key="1">
    <citation type="submission" date="2016-06" db="EMBL/GenBank/DDBJ databases">
        <title>Parallel loss of symbiosis genes in relatives of nitrogen-fixing non-legume Parasponia.</title>
        <authorList>
            <person name="Van Velzen R."/>
            <person name="Holmer R."/>
            <person name="Bu F."/>
            <person name="Rutten L."/>
            <person name="Van Zeijl A."/>
            <person name="Liu W."/>
            <person name="Santuari L."/>
            <person name="Cao Q."/>
            <person name="Sharma T."/>
            <person name="Shen D."/>
            <person name="Roswanjaya Y."/>
            <person name="Wardhani T."/>
            <person name="Kalhor M.S."/>
            <person name="Jansen J."/>
            <person name="Van den Hoogen J."/>
            <person name="Gungor B."/>
            <person name="Hartog M."/>
            <person name="Hontelez J."/>
            <person name="Verver J."/>
            <person name="Yang W.-C."/>
            <person name="Schijlen E."/>
            <person name="Repin R."/>
            <person name="Schilthuizen M."/>
            <person name="Schranz E."/>
            <person name="Heidstra R."/>
            <person name="Miyata K."/>
            <person name="Fedorova E."/>
            <person name="Kohlen W."/>
            <person name="Bisseling T."/>
            <person name="Smit S."/>
            <person name="Geurts R."/>
        </authorList>
    </citation>
    <scope>NUCLEOTIDE SEQUENCE [LARGE SCALE GENOMIC DNA]</scope>
    <source>
        <strain evidence="2">cv. WU1-14</strain>
    </source>
</reference>
<dbReference type="Proteomes" id="UP000237105">
    <property type="component" value="Unassembled WGS sequence"/>
</dbReference>
<gene>
    <name evidence="1" type="ORF">PanWU01x14_328950</name>
</gene>
<protein>
    <recommendedName>
        <fullName evidence="3">Retrotransposon gag domain-containing protein</fullName>
    </recommendedName>
</protein>
<dbReference type="EMBL" id="JXTB01000572">
    <property type="protein sequence ID" value="PON36370.1"/>
    <property type="molecule type" value="Genomic_DNA"/>
</dbReference>
<sequence>MVLGIFKRRQSSGITELKKITLPSFEGATDPLEDGKWLAQKEKAFTTLDSIDAEKVTYAIYMLQGSAYDWWLIVKREHEQDIEPFT</sequence>